<reference evidence="2 3" key="1">
    <citation type="journal article" date="2023" name="Plants (Basel)">
        <title>Bridging the Gap: Combining Genomics and Transcriptomics Approaches to Understand Stylosanthes scabra, an Orphan Legume from the Brazilian Caatinga.</title>
        <authorList>
            <person name="Ferreira-Neto J.R.C."/>
            <person name="da Silva M.D."/>
            <person name="Binneck E."/>
            <person name="de Melo N.F."/>
            <person name="da Silva R.H."/>
            <person name="de Melo A.L.T.M."/>
            <person name="Pandolfi V."/>
            <person name="Bustamante F.O."/>
            <person name="Brasileiro-Vidal A.C."/>
            <person name="Benko-Iseppon A.M."/>
        </authorList>
    </citation>
    <scope>NUCLEOTIDE SEQUENCE [LARGE SCALE GENOMIC DNA]</scope>
    <source>
        <tissue evidence="2">Leaves</tissue>
    </source>
</reference>
<feature type="region of interest" description="Disordered" evidence="1">
    <location>
        <begin position="1"/>
        <end position="68"/>
    </location>
</feature>
<gene>
    <name evidence="2" type="ORF">PIB30_073976</name>
</gene>
<feature type="compositionally biased region" description="Polar residues" evidence="1">
    <location>
        <begin position="21"/>
        <end position="30"/>
    </location>
</feature>
<evidence type="ECO:0000313" key="2">
    <source>
        <dbReference type="EMBL" id="MED6199231.1"/>
    </source>
</evidence>
<name>A0ABU6XMY8_9FABA</name>
<dbReference type="Proteomes" id="UP001341840">
    <property type="component" value="Unassembled WGS sequence"/>
</dbReference>
<comment type="caution">
    <text evidence="2">The sequence shown here is derived from an EMBL/GenBank/DDBJ whole genome shotgun (WGS) entry which is preliminary data.</text>
</comment>
<proteinExistence type="predicted"/>
<protein>
    <submittedName>
        <fullName evidence="2">Uncharacterized protein</fullName>
    </submittedName>
</protein>
<evidence type="ECO:0000256" key="1">
    <source>
        <dbReference type="SAM" id="MobiDB-lite"/>
    </source>
</evidence>
<organism evidence="2 3">
    <name type="scientific">Stylosanthes scabra</name>
    <dbReference type="NCBI Taxonomy" id="79078"/>
    <lineage>
        <taxon>Eukaryota</taxon>
        <taxon>Viridiplantae</taxon>
        <taxon>Streptophyta</taxon>
        <taxon>Embryophyta</taxon>
        <taxon>Tracheophyta</taxon>
        <taxon>Spermatophyta</taxon>
        <taxon>Magnoliopsida</taxon>
        <taxon>eudicotyledons</taxon>
        <taxon>Gunneridae</taxon>
        <taxon>Pentapetalae</taxon>
        <taxon>rosids</taxon>
        <taxon>fabids</taxon>
        <taxon>Fabales</taxon>
        <taxon>Fabaceae</taxon>
        <taxon>Papilionoideae</taxon>
        <taxon>50 kb inversion clade</taxon>
        <taxon>dalbergioids sensu lato</taxon>
        <taxon>Dalbergieae</taxon>
        <taxon>Pterocarpus clade</taxon>
        <taxon>Stylosanthes</taxon>
    </lineage>
</organism>
<evidence type="ECO:0000313" key="3">
    <source>
        <dbReference type="Proteomes" id="UP001341840"/>
    </source>
</evidence>
<accession>A0ABU6XMY8</accession>
<sequence>MEKPTTTQSGGSKRIKITSAGAYSSSSNPETPLAEDAGIDSLVRPQESKKSKRRGKGKAQMSENISETKSSIVKKLSLIEDFKIVREKELLDERECNILILINHTADIINHY</sequence>
<keyword evidence="3" id="KW-1185">Reference proteome</keyword>
<dbReference type="EMBL" id="JASCZI010212357">
    <property type="protein sequence ID" value="MED6199231.1"/>
    <property type="molecule type" value="Genomic_DNA"/>
</dbReference>
<feature type="compositionally biased region" description="Polar residues" evidence="1">
    <location>
        <begin position="1"/>
        <end position="11"/>
    </location>
</feature>